<protein>
    <submittedName>
        <fullName evidence="3">Uncharacterized protein</fullName>
    </submittedName>
</protein>
<feature type="compositionally biased region" description="Polar residues" evidence="1">
    <location>
        <begin position="67"/>
        <end position="78"/>
    </location>
</feature>
<sequence>MENQNLTPSHHLDASRPSLGFPLGTALLLIVIFGLSGVFSCCYHWEKLRSLRRSFSQDTTDADEDTLQQPPSKSKPTSMVSNQLFLIPNFSILFFLPG</sequence>
<comment type="caution">
    <text evidence="3">The sequence shown here is derived from an EMBL/GenBank/DDBJ whole genome shotgun (WGS) entry which is preliminary data.</text>
</comment>
<dbReference type="PANTHER" id="PTHR34291">
    <property type="entry name" value="HYDROXYPROLINE-RICH GLYCOPROTEIN FAMILY PROTEIN"/>
    <property type="match status" value="1"/>
</dbReference>
<evidence type="ECO:0000256" key="1">
    <source>
        <dbReference type="SAM" id="MobiDB-lite"/>
    </source>
</evidence>
<proteinExistence type="predicted"/>
<name>A0A822Z360_NELNU</name>
<evidence type="ECO:0000313" key="4">
    <source>
        <dbReference type="Proteomes" id="UP000607653"/>
    </source>
</evidence>
<feature type="transmembrane region" description="Helical" evidence="2">
    <location>
        <begin position="20"/>
        <end position="45"/>
    </location>
</feature>
<dbReference type="PANTHER" id="PTHR34291:SF1">
    <property type="entry name" value="HYDROXYPROLINE-RICH GLYCOPROTEIN FAMILY PROTEIN"/>
    <property type="match status" value="1"/>
</dbReference>
<dbReference type="EMBL" id="DUZY01000005">
    <property type="protein sequence ID" value="DAD40844.1"/>
    <property type="molecule type" value="Genomic_DNA"/>
</dbReference>
<gene>
    <name evidence="3" type="ORF">HUJ06_015167</name>
</gene>
<reference evidence="3 4" key="1">
    <citation type="journal article" date="2020" name="Mol. Biol. Evol.">
        <title>Distinct Expression and Methylation Patterns for Genes with Different Fates following a Single Whole-Genome Duplication in Flowering Plants.</title>
        <authorList>
            <person name="Shi T."/>
            <person name="Rahmani R.S."/>
            <person name="Gugger P.F."/>
            <person name="Wang M."/>
            <person name="Li H."/>
            <person name="Zhang Y."/>
            <person name="Li Z."/>
            <person name="Wang Q."/>
            <person name="Van de Peer Y."/>
            <person name="Marchal K."/>
            <person name="Chen J."/>
        </authorList>
    </citation>
    <scope>NUCLEOTIDE SEQUENCE [LARGE SCALE GENOMIC DNA]</scope>
    <source>
        <tissue evidence="3">Leaf</tissue>
    </source>
</reference>
<keyword evidence="2" id="KW-0472">Membrane</keyword>
<dbReference type="Proteomes" id="UP000607653">
    <property type="component" value="Unassembled WGS sequence"/>
</dbReference>
<keyword evidence="2" id="KW-1133">Transmembrane helix</keyword>
<dbReference type="InterPro" id="IPR037699">
    <property type="entry name" value="At5g65660-like"/>
</dbReference>
<organism evidence="3 4">
    <name type="scientific">Nelumbo nucifera</name>
    <name type="common">Sacred lotus</name>
    <dbReference type="NCBI Taxonomy" id="4432"/>
    <lineage>
        <taxon>Eukaryota</taxon>
        <taxon>Viridiplantae</taxon>
        <taxon>Streptophyta</taxon>
        <taxon>Embryophyta</taxon>
        <taxon>Tracheophyta</taxon>
        <taxon>Spermatophyta</taxon>
        <taxon>Magnoliopsida</taxon>
        <taxon>Proteales</taxon>
        <taxon>Nelumbonaceae</taxon>
        <taxon>Nelumbo</taxon>
    </lineage>
</organism>
<dbReference type="AlphaFoldDB" id="A0A822Z360"/>
<evidence type="ECO:0000256" key="2">
    <source>
        <dbReference type="SAM" id="Phobius"/>
    </source>
</evidence>
<keyword evidence="2" id="KW-0812">Transmembrane</keyword>
<evidence type="ECO:0000313" key="3">
    <source>
        <dbReference type="EMBL" id="DAD40844.1"/>
    </source>
</evidence>
<accession>A0A822Z360</accession>
<feature type="region of interest" description="Disordered" evidence="1">
    <location>
        <begin position="59"/>
        <end position="78"/>
    </location>
</feature>
<keyword evidence="4" id="KW-1185">Reference proteome</keyword>